<dbReference type="Gene3D" id="3.40.710.10">
    <property type="entry name" value="DD-peptidase/beta-lactamase superfamily"/>
    <property type="match status" value="1"/>
</dbReference>
<dbReference type="EMBL" id="MTSE01000003">
    <property type="protein sequence ID" value="OUJ74496.1"/>
    <property type="molecule type" value="Genomic_DNA"/>
</dbReference>
<dbReference type="Proteomes" id="UP000194873">
    <property type="component" value="Unassembled WGS sequence"/>
</dbReference>
<dbReference type="PANTHER" id="PTHR43283">
    <property type="entry name" value="BETA-LACTAMASE-RELATED"/>
    <property type="match status" value="1"/>
</dbReference>
<keyword evidence="3" id="KW-0378">Hydrolase</keyword>
<protein>
    <submittedName>
        <fullName evidence="3">Serine hydrolase</fullName>
    </submittedName>
</protein>
<dbReference type="OrthoDB" id="1522765at2"/>
<proteinExistence type="predicted"/>
<reference evidence="3 4" key="1">
    <citation type="submission" date="2017-01" db="EMBL/GenBank/DDBJ databases">
        <title>A new Hymenobacter.</title>
        <authorList>
            <person name="Liang Y."/>
            <person name="Feng F."/>
        </authorList>
    </citation>
    <scope>NUCLEOTIDE SEQUENCE [LARGE SCALE GENOMIC DNA]</scope>
    <source>
        <strain evidence="3">MIMBbqt21</strain>
    </source>
</reference>
<sequence length="433" mass="47323">MKTTATVFLLALSCQLTFAQQSTLPVLKEAKPETVGMSTDRLQRLDRVLQEYTSQNLVPGAIAYIVRDGKVVYNKAFGVDDVAAKTPLQRDAIMRIASQTKAITSLGVMMLYEEGRFLLDDPISKYIPAFANQKVLATFNEKDSSYTTVPAKRPVTIRQLLTHTSGIGYAVIGSKESKAIYAKAHVPSGIGTPSGSLATAMNALGPLPLEHQPGERFTYGLSVDVLGYLIEVLSGQSLDEYFRQRIFEPLGMKDTYFYLPAAKQARLATLYTEDATRHTIKMGMHDGITPVPDYPKTKGTYFSGGAGLSSTIQDYAIFLQMMLNGGEYNGRRLLSPTTVRLMTINQIGEVEQGGGNKFGLGFSLTTTKTTGRLGESEGAFGWGGIFGTTYWVDPKEGIVALLYTQKSPNSSSSLQDRFRTLVYQALTSSRVAR</sequence>
<evidence type="ECO:0000313" key="4">
    <source>
        <dbReference type="Proteomes" id="UP000194873"/>
    </source>
</evidence>
<gene>
    <name evidence="3" type="ORF">BXP70_06855</name>
</gene>
<feature type="domain" description="Beta-lactamase-related" evidence="2">
    <location>
        <begin position="45"/>
        <end position="418"/>
    </location>
</feature>
<name>A0A243WFF0_9BACT</name>
<evidence type="ECO:0000313" key="3">
    <source>
        <dbReference type="EMBL" id="OUJ74496.1"/>
    </source>
</evidence>
<evidence type="ECO:0000256" key="1">
    <source>
        <dbReference type="SAM" id="SignalP"/>
    </source>
</evidence>
<dbReference type="AlphaFoldDB" id="A0A243WFF0"/>
<dbReference type="PANTHER" id="PTHR43283:SF3">
    <property type="entry name" value="BETA-LACTAMASE FAMILY PROTEIN (AFU_ORTHOLOGUE AFUA_5G07500)"/>
    <property type="match status" value="1"/>
</dbReference>
<dbReference type="RefSeq" id="WP_086593294.1">
    <property type="nucleotide sequence ID" value="NZ_MTSE01000003.1"/>
</dbReference>
<organism evidence="3 4">
    <name type="scientific">Hymenobacter crusticola</name>
    <dbReference type="NCBI Taxonomy" id="1770526"/>
    <lineage>
        <taxon>Bacteria</taxon>
        <taxon>Pseudomonadati</taxon>
        <taxon>Bacteroidota</taxon>
        <taxon>Cytophagia</taxon>
        <taxon>Cytophagales</taxon>
        <taxon>Hymenobacteraceae</taxon>
        <taxon>Hymenobacter</taxon>
    </lineage>
</organism>
<dbReference type="SUPFAM" id="SSF56601">
    <property type="entry name" value="beta-lactamase/transpeptidase-like"/>
    <property type="match status" value="1"/>
</dbReference>
<accession>A0A243WFF0</accession>
<keyword evidence="1" id="KW-0732">Signal</keyword>
<dbReference type="InterPro" id="IPR050789">
    <property type="entry name" value="Diverse_Enzym_Activities"/>
</dbReference>
<dbReference type="GO" id="GO:0016787">
    <property type="term" value="F:hydrolase activity"/>
    <property type="evidence" value="ECO:0007669"/>
    <property type="project" value="UniProtKB-KW"/>
</dbReference>
<keyword evidence="4" id="KW-1185">Reference proteome</keyword>
<dbReference type="InterPro" id="IPR012338">
    <property type="entry name" value="Beta-lactam/transpept-like"/>
</dbReference>
<feature type="signal peptide" evidence="1">
    <location>
        <begin position="1"/>
        <end position="19"/>
    </location>
</feature>
<evidence type="ECO:0000259" key="2">
    <source>
        <dbReference type="Pfam" id="PF00144"/>
    </source>
</evidence>
<feature type="chain" id="PRO_5011258664" evidence="1">
    <location>
        <begin position="20"/>
        <end position="433"/>
    </location>
</feature>
<dbReference type="InterPro" id="IPR001466">
    <property type="entry name" value="Beta-lactam-related"/>
</dbReference>
<dbReference type="Pfam" id="PF00144">
    <property type="entry name" value="Beta-lactamase"/>
    <property type="match status" value="1"/>
</dbReference>
<comment type="caution">
    <text evidence="3">The sequence shown here is derived from an EMBL/GenBank/DDBJ whole genome shotgun (WGS) entry which is preliminary data.</text>
</comment>